<dbReference type="eggNOG" id="arCOG01003">
    <property type="taxonomic scope" value="Archaea"/>
</dbReference>
<name>U1PR92_9EURY</name>
<proteinExistence type="predicted"/>
<dbReference type="InterPro" id="IPR036005">
    <property type="entry name" value="Creatinase/aminopeptidase-like"/>
</dbReference>
<evidence type="ECO:0000313" key="3">
    <source>
        <dbReference type="Proteomes" id="UP000030710"/>
    </source>
</evidence>
<organism evidence="2 3">
    <name type="scientific">Haloquadratum walsbyi J07HQW2</name>
    <dbReference type="NCBI Taxonomy" id="1238425"/>
    <lineage>
        <taxon>Archaea</taxon>
        <taxon>Methanobacteriati</taxon>
        <taxon>Methanobacteriota</taxon>
        <taxon>Stenosarchaea group</taxon>
        <taxon>Halobacteria</taxon>
        <taxon>Halobacteriales</taxon>
        <taxon>Haloferacaceae</taxon>
        <taxon>Haloquadratum</taxon>
    </lineage>
</organism>
<dbReference type="Gene3D" id="3.90.230.10">
    <property type="entry name" value="Creatinase/methionine aminopeptidase superfamily"/>
    <property type="match status" value="1"/>
</dbReference>
<sequence length="95" mass="10059">MHGIRLSQQECPYTDSEITLKPGTVLAIASGIFNLNHGGVRLCDVIIIDDEGVSIAGGEADSSGCVNRSLTGNRGESPCFRAEMNPTPTTDQTNH</sequence>
<dbReference type="EMBL" id="KE356561">
    <property type="protein sequence ID" value="ERG96287.1"/>
    <property type="molecule type" value="Genomic_DNA"/>
</dbReference>
<dbReference type="AlphaFoldDB" id="U1PR92"/>
<feature type="region of interest" description="Disordered" evidence="1">
    <location>
        <begin position="74"/>
        <end position="95"/>
    </location>
</feature>
<dbReference type="SUPFAM" id="SSF55920">
    <property type="entry name" value="Creatinase/aminopeptidase"/>
    <property type="match status" value="1"/>
</dbReference>
<feature type="compositionally biased region" description="Polar residues" evidence="1">
    <location>
        <begin position="86"/>
        <end position="95"/>
    </location>
</feature>
<accession>U1PR92</accession>
<dbReference type="STRING" id="1238425.J07HQW2_02762"/>
<reference evidence="2 3" key="1">
    <citation type="journal article" date="2013" name="PLoS ONE">
        <title>Assembly-driven community genomics of a hypersaline microbial ecosystem.</title>
        <authorList>
            <person name="Podell S."/>
            <person name="Ugalde J.A."/>
            <person name="Narasingarao P."/>
            <person name="Banfield J.F."/>
            <person name="Heidelberg K.B."/>
            <person name="Allen E.E."/>
        </authorList>
    </citation>
    <scope>NUCLEOTIDE SEQUENCE [LARGE SCALE GENOMIC DNA]</scope>
    <source>
        <strain evidence="3">J07HQW2</strain>
    </source>
</reference>
<dbReference type="Proteomes" id="UP000030710">
    <property type="component" value="Unassembled WGS sequence"/>
</dbReference>
<evidence type="ECO:0000256" key="1">
    <source>
        <dbReference type="SAM" id="MobiDB-lite"/>
    </source>
</evidence>
<dbReference type="HOGENOM" id="CLU_2366161_0_0_2"/>
<gene>
    <name evidence="2" type="ORF">J07HQW2_02762</name>
</gene>
<protein>
    <submittedName>
        <fullName evidence="2">Uncharacterized protein</fullName>
    </submittedName>
</protein>
<evidence type="ECO:0000313" key="2">
    <source>
        <dbReference type="EMBL" id="ERG96287.1"/>
    </source>
</evidence>